<organism evidence="2 3">
    <name type="scientific">Pleurodeles waltl</name>
    <name type="common">Iberian ribbed newt</name>
    <dbReference type="NCBI Taxonomy" id="8319"/>
    <lineage>
        <taxon>Eukaryota</taxon>
        <taxon>Metazoa</taxon>
        <taxon>Chordata</taxon>
        <taxon>Craniata</taxon>
        <taxon>Vertebrata</taxon>
        <taxon>Euteleostomi</taxon>
        <taxon>Amphibia</taxon>
        <taxon>Batrachia</taxon>
        <taxon>Caudata</taxon>
        <taxon>Salamandroidea</taxon>
        <taxon>Salamandridae</taxon>
        <taxon>Pleurodelinae</taxon>
        <taxon>Pleurodeles</taxon>
    </lineage>
</organism>
<sequence>MRSRARAAPHFSLRLRGSLEAAFTPASPDAAAVARVPLLRHPGGPLSPPAGRPRRGWKKTRNVPRQFYMLKRMVTVESRLTLFRFPDVRAPSTLAGL</sequence>
<evidence type="ECO:0000313" key="3">
    <source>
        <dbReference type="Proteomes" id="UP001066276"/>
    </source>
</evidence>
<gene>
    <name evidence="2" type="ORF">NDU88_005538</name>
</gene>
<proteinExistence type="predicted"/>
<comment type="caution">
    <text evidence="2">The sequence shown here is derived from an EMBL/GenBank/DDBJ whole genome shotgun (WGS) entry which is preliminary data.</text>
</comment>
<keyword evidence="3" id="KW-1185">Reference proteome</keyword>
<protein>
    <submittedName>
        <fullName evidence="2">Uncharacterized protein</fullName>
    </submittedName>
</protein>
<dbReference type="AlphaFoldDB" id="A0AAV7NMQ2"/>
<dbReference type="Proteomes" id="UP001066276">
    <property type="component" value="Chromosome 8"/>
</dbReference>
<evidence type="ECO:0000256" key="1">
    <source>
        <dbReference type="SAM" id="MobiDB-lite"/>
    </source>
</evidence>
<accession>A0AAV7NMQ2</accession>
<reference evidence="2" key="1">
    <citation type="journal article" date="2022" name="bioRxiv">
        <title>Sequencing and chromosome-scale assembly of the giantPleurodeles waltlgenome.</title>
        <authorList>
            <person name="Brown T."/>
            <person name="Elewa A."/>
            <person name="Iarovenko S."/>
            <person name="Subramanian E."/>
            <person name="Araus A.J."/>
            <person name="Petzold A."/>
            <person name="Susuki M."/>
            <person name="Suzuki K.-i.T."/>
            <person name="Hayashi T."/>
            <person name="Toyoda A."/>
            <person name="Oliveira C."/>
            <person name="Osipova E."/>
            <person name="Leigh N.D."/>
            <person name="Simon A."/>
            <person name="Yun M.H."/>
        </authorList>
    </citation>
    <scope>NUCLEOTIDE SEQUENCE</scope>
    <source>
        <strain evidence="2">20211129_DDA</strain>
        <tissue evidence="2">Liver</tissue>
    </source>
</reference>
<dbReference type="EMBL" id="JANPWB010000012">
    <property type="protein sequence ID" value="KAJ1117338.1"/>
    <property type="molecule type" value="Genomic_DNA"/>
</dbReference>
<name>A0AAV7NMQ2_PLEWA</name>
<feature type="region of interest" description="Disordered" evidence="1">
    <location>
        <begin position="39"/>
        <end position="59"/>
    </location>
</feature>
<evidence type="ECO:0000313" key="2">
    <source>
        <dbReference type="EMBL" id="KAJ1117338.1"/>
    </source>
</evidence>